<keyword evidence="3" id="KW-0731">Sigma factor</keyword>
<keyword evidence="9" id="KW-1185">Reference proteome</keyword>
<dbReference type="InterPro" id="IPR014284">
    <property type="entry name" value="RNA_pol_sigma-70_dom"/>
</dbReference>
<feature type="domain" description="RNA polymerase sigma factor 70 region 4 type 2" evidence="7">
    <location>
        <begin position="126"/>
        <end position="175"/>
    </location>
</feature>
<organism evidence="8 9">
    <name type="scientific">Paracoccus seriniphilus</name>
    <dbReference type="NCBI Taxonomy" id="184748"/>
    <lineage>
        <taxon>Bacteria</taxon>
        <taxon>Pseudomonadati</taxon>
        <taxon>Pseudomonadota</taxon>
        <taxon>Alphaproteobacteria</taxon>
        <taxon>Rhodobacterales</taxon>
        <taxon>Paracoccaceae</taxon>
        <taxon>Paracoccus</taxon>
    </lineage>
</organism>
<evidence type="ECO:0000259" key="7">
    <source>
        <dbReference type="Pfam" id="PF08281"/>
    </source>
</evidence>
<dbReference type="InterPro" id="IPR013324">
    <property type="entry name" value="RNA_pol_sigma_r3/r4-like"/>
</dbReference>
<dbReference type="Gene3D" id="1.10.10.10">
    <property type="entry name" value="Winged helix-like DNA-binding domain superfamily/Winged helix DNA-binding domain"/>
    <property type="match status" value="1"/>
</dbReference>
<dbReference type="GO" id="GO:0016987">
    <property type="term" value="F:sigma factor activity"/>
    <property type="evidence" value="ECO:0007669"/>
    <property type="project" value="UniProtKB-KW"/>
</dbReference>
<evidence type="ECO:0000256" key="5">
    <source>
        <dbReference type="ARBA" id="ARBA00023163"/>
    </source>
</evidence>
<protein>
    <submittedName>
        <fullName evidence="8">RNA polymerase sigma-70 factor, ECF subfamily</fullName>
    </submittedName>
</protein>
<accession>A0A239PN15</accession>
<dbReference type="Pfam" id="PF04542">
    <property type="entry name" value="Sigma70_r2"/>
    <property type="match status" value="1"/>
</dbReference>
<dbReference type="GO" id="GO:0006352">
    <property type="term" value="P:DNA-templated transcription initiation"/>
    <property type="evidence" value="ECO:0007669"/>
    <property type="project" value="InterPro"/>
</dbReference>
<dbReference type="AlphaFoldDB" id="A0A239PN15"/>
<dbReference type="SUPFAM" id="SSF88659">
    <property type="entry name" value="Sigma3 and sigma4 domains of RNA polymerase sigma factors"/>
    <property type="match status" value="1"/>
</dbReference>
<dbReference type="SUPFAM" id="SSF88946">
    <property type="entry name" value="Sigma2 domain of RNA polymerase sigma factors"/>
    <property type="match status" value="1"/>
</dbReference>
<comment type="similarity">
    <text evidence="1">Belongs to the sigma-70 factor family. ECF subfamily.</text>
</comment>
<sequence length="184" mass="20714">MKNGGKAGQDWSHLMRLAIAGDQRAYQELLTAMTPVLRGLIRARAGGMDMSWCEDVVQETLLAIHLKRATWDSDQPLRPWVYAIARHKLVDAFRRRGRSVHVPVEDFAETLQAEPEPDSFEKRDADVLIARLPERDSALLRCLAVEERGNEECGARLGLSAGALRVALHRALQRLARLRQEGEL</sequence>
<dbReference type="PANTHER" id="PTHR43133:SF58">
    <property type="entry name" value="ECF RNA POLYMERASE SIGMA FACTOR SIGD"/>
    <property type="match status" value="1"/>
</dbReference>
<feature type="domain" description="RNA polymerase sigma-70 region 2" evidence="6">
    <location>
        <begin position="36"/>
        <end position="98"/>
    </location>
</feature>
<dbReference type="Proteomes" id="UP000198307">
    <property type="component" value="Unassembled WGS sequence"/>
</dbReference>
<keyword evidence="5" id="KW-0804">Transcription</keyword>
<evidence type="ECO:0000256" key="3">
    <source>
        <dbReference type="ARBA" id="ARBA00023082"/>
    </source>
</evidence>
<evidence type="ECO:0000256" key="1">
    <source>
        <dbReference type="ARBA" id="ARBA00010641"/>
    </source>
</evidence>
<dbReference type="InterPro" id="IPR036388">
    <property type="entry name" value="WH-like_DNA-bd_sf"/>
</dbReference>
<dbReference type="Pfam" id="PF08281">
    <property type="entry name" value="Sigma70_r4_2"/>
    <property type="match status" value="1"/>
</dbReference>
<dbReference type="InterPro" id="IPR013249">
    <property type="entry name" value="RNA_pol_sigma70_r4_t2"/>
</dbReference>
<evidence type="ECO:0000259" key="6">
    <source>
        <dbReference type="Pfam" id="PF04542"/>
    </source>
</evidence>
<dbReference type="EMBL" id="FZQB01000001">
    <property type="protein sequence ID" value="SNT68733.1"/>
    <property type="molecule type" value="Genomic_DNA"/>
</dbReference>
<dbReference type="InterPro" id="IPR007627">
    <property type="entry name" value="RNA_pol_sigma70_r2"/>
</dbReference>
<dbReference type="InterPro" id="IPR013325">
    <property type="entry name" value="RNA_pol_sigma_r2"/>
</dbReference>
<reference evidence="8 9" key="1">
    <citation type="submission" date="2017-07" db="EMBL/GenBank/DDBJ databases">
        <authorList>
            <person name="Sun Z.S."/>
            <person name="Albrecht U."/>
            <person name="Echele G."/>
            <person name="Lee C.C."/>
        </authorList>
    </citation>
    <scope>NUCLEOTIDE SEQUENCE [LARGE SCALE GENOMIC DNA]</scope>
    <source>
        <strain evidence="8 9">DSM 14827</strain>
    </source>
</reference>
<dbReference type="GO" id="GO:0003677">
    <property type="term" value="F:DNA binding"/>
    <property type="evidence" value="ECO:0007669"/>
    <property type="project" value="UniProtKB-KW"/>
</dbReference>
<dbReference type="PANTHER" id="PTHR43133">
    <property type="entry name" value="RNA POLYMERASE ECF-TYPE SIGMA FACTO"/>
    <property type="match status" value="1"/>
</dbReference>
<dbReference type="NCBIfam" id="TIGR02937">
    <property type="entry name" value="sigma70-ECF"/>
    <property type="match status" value="1"/>
</dbReference>
<dbReference type="OrthoDB" id="7041663at2"/>
<keyword evidence="2" id="KW-0805">Transcription regulation</keyword>
<keyword evidence="4" id="KW-0238">DNA-binding</keyword>
<name>A0A239PN15_9RHOB</name>
<dbReference type="NCBIfam" id="NF009165">
    <property type="entry name" value="PRK12512.1"/>
    <property type="match status" value="1"/>
</dbReference>
<dbReference type="Gene3D" id="1.10.1740.10">
    <property type="match status" value="1"/>
</dbReference>
<evidence type="ECO:0000256" key="2">
    <source>
        <dbReference type="ARBA" id="ARBA00023015"/>
    </source>
</evidence>
<proteinExistence type="inferred from homology"/>
<dbReference type="RefSeq" id="WP_089342631.1">
    <property type="nucleotide sequence ID" value="NZ_CP067129.1"/>
</dbReference>
<evidence type="ECO:0000313" key="8">
    <source>
        <dbReference type="EMBL" id="SNT68733.1"/>
    </source>
</evidence>
<evidence type="ECO:0000256" key="4">
    <source>
        <dbReference type="ARBA" id="ARBA00023125"/>
    </source>
</evidence>
<gene>
    <name evidence="8" type="ORF">SAMN05444959_101293</name>
</gene>
<dbReference type="InterPro" id="IPR039425">
    <property type="entry name" value="RNA_pol_sigma-70-like"/>
</dbReference>
<evidence type="ECO:0000313" key="9">
    <source>
        <dbReference type="Proteomes" id="UP000198307"/>
    </source>
</evidence>